<keyword evidence="10" id="KW-1185">Reference proteome</keyword>
<dbReference type="AlphaFoldDB" id="A0ABC9C3R9"/>
<proteinExistence type="predicted"/>
<organism evidence="9 10">
    <name type="scientific">Urochloa decumbens</name>
    <dbReference type="NCBI Taxonomy" id="240449"/>
    <lineage>
        <taxon>Eukaryota</taxon>
        <taxon>Viridiplantae</taxon>
        <taxon>Streptophyta</taxon>
        <taxon>Embryophyta</taxon>
        <taxon>Tracheophyta</taxon>
        <taxon>Spermatophyta</taxon>
        <taxon>Magnoliopsida</taxon>
        <taxon>Liliopsida</taxon>
        <taxon>Poales</taxon>
        <taxon>Poaceae</taxon>
        <taxon>PACMAD clade</taxon>
        <taxon>Panicoideae</taxon>
        <taxon>Panicodae</taxon>
        <taxon>Paniceae</taxon>
        <taxon>Melinidinae</taxon>
        <taxon>Urochloa</taxon>
    </lineage>
</organism>
<dbReference type="Proteomes" id="UP001497457">
    <property type="component" value="Chromosome 28b"/>
</dbReference>
<feature type="domain" description="WRKY" evidence="8">
    <location>
        <begin position="434"/>
        <end position="499"/>
    </location>
</feature>
<dbReference type="Gene3D" id="2.20.25.80">
    <property type="entry name" value="WRKY domain"/>
    <property type="match status" value="2"/>
</dbReference>
<feature type="region of interest" description="Disordered" evidence="7">
    <location>
        <begin position="516"/>
        <end position="535"/>
    </location>
</feature>
<feature type="compositionally biased region" description="Basic and acidic residues" evidence="7">
    <location>
        <begin position="395"/>
        <end position="415"/>
    </location>
</feature>
<name>A0ABC9C3R9_9POAL</name>
<evidence type="ECO:0000256" key="2">
    <source>
        <dbReference type="ARBA" id="ARBA00022737"/>
    </source>
</evidence>
<dbReference type="PANTHER" id="PTHR31221">
    <property type="entry name" value="WRKY TRANSCRIPTION FACTOR PROTEIN 1-RELATED"/>
    <property type="match status" value="1"/>
</dbReference>
<feature type="region of interest" description="Disordered" evidence="7">
    <location>
        <begin position="1"/>
        <end position="146"/>
    </location>
</feature>
<dbReference type="PROSITE" id="PS50811">
    <property type="entry name" value="WRKY"/>
    <property type="match status" value="2"/>
</dbReference>
<evidence type="ECO:0000256" key="5">
    <source>
        <dbReference type="ARBA" id="ARBA00023163"/>
    </source>
</evidence>
<feature type="compositionally biased region" description="Basic and acidic residues" evidence="7">
    <location>
        <begin position="92"/>
        <end position="119"/>
    </location>
</feature>
<protein>
    <recommendedName>
        <fullName evidence="8">WRKY domain-containing protein</fullName>
    </recommendedName>
</protein>
<keyword evidence="5" id="KW-0804">Transcription</keyword>
<reference evidence="9 10" key="2">
    <citation type="submission" date="2024-10" db="EMBL/GenBank/DDBJ databases">
        <authorList>
            <person name="Ryan C."/>
        </authorList>
    </citation>
    <scope>NUCLEOTIDE SEQUENCE [LARGE SCALE GENOMIC DNA]</scope>
</reference>
<dbReference type="InterPro" id="IPR036576">
    <property type="entry name" value="WRKY_dom_sf"/>
</dbReference>
<reference evidence="10" key="1">
    <citation type="submission" date="2024-06" db="EMBL/GenBank/DDBJ databases">
        <authorList>
            <person name="Ryan C."/>
        </authorList>
    </citation>
    <scope>NUCLEOTIDE SEQUENCE [LARGE SCALE GENOMIC DNA]</scope>
</reference>
<feature type="domain" description="WRKY" evidence="8">
    <location>
        <begin position="269"/>
        <end position="333"/>
    </location>
</feature>
<dbReference type="GO" id="GO:0003677">
    <property type="term" value="F:DNA binding"/>
    <property type="evidence" value="ECO:0007669"/>
    <property type="project" value="UniProtKB-KW"/>
</dbReference>
<feature type="region of interest" description="Disordered" evidence="7">
    <location>
        <begin position="392"/>
        <end position="419"/>
    </location>
</feature>
<evidence type="ECO:0000256" key="7">
    <source>
        <dbReference type="SAM" id="MobiDB-lite"/>
    </source>
</evidence>
<keyword evidence="3" id="KW-0805">Transcription regulation</keyword>
<dbReference type="InterPro" id="IPR003657">
    <property type="entry name" value="WRKY_dom"/>
</dbReference>
<evidence type="ECO:0000313" key="9">
    <source>
        <dbReference type="EMBL" id="CAL5011599.1"/>
    </source>
</evidence>
<dbReference type="GO" id="GO:0005634">
    <property type="term" value="C:nucleus"/>
    <property type="evidence" value="ECO:0007669"/>
    <property type="project" value="UniProtKB-SubCell"/>
</dbReference>
<sequence>MADGDPEPAPAPWTAQDKRPDLAAAVVVEDARPPPPDGTAEEKRPFQEAAAAEVEKRPPPPVGPAEEKHPSHKAAAAEVETRLPPESSGAPHVEDPKKEAEAEAKDGKKVDEIGDETKEKRVKKDKRKGDKQEKEKVDAKGKMSEVKQVKVEGTEKDVKATRRPAGASADTPILAVPVVAVPCFMAPPGFAAQFALTHQAALAGVTAQAQMHMQSPTTSTCSEAPSSPFYITPRSVVPLQQSPSVTEGNVCRQIADKPFSSEPKSPHHAVVNMVADGFNWRKYGQKQVKSSENYRSYYRCTYWVCSAKKKVEHCPDGRVVEIIYRGAHNHEPPQKTRFAKEKVTPIGVPSGGETLRLVNTEILESSTPTCKLDHSAVSETSEQQLFCSSDCEGDAGNKSEDEHPSAEPLPKRRETTAPNLTPVLRTVREQKIIVQAGKMSDGYRWRKYGQKIVKGNPNPRSYYRCTYTGCPVRKHVEKAPDDVNNIIITYEGKHNHDEPFRSNSIPVCAIGPPVANFEQPNTSTTTADERPPTITQKDANCVSDKETTLEFGGEKALESAQTLLIIKTNSDEMKNSVLKETSAAVPVQNS</sequence>
<comment type="subcellular location">
    <subcellularLocation>
        <location evidence="1">Nucleus</location>
    </subcellularLocation>
</comment>
<dbReference type="PANTHER" id="PTHR31221:SF309">
    <property type="entry name" value="WRKY TRANSCRIPTION FACTOR 32-RELATED"/>
    <property type="match status" value="1"/>
</dbReference>
<keyword evidence="2" id="KW-0677">Repeat</keyword>
<dbReference type="InterPro" id="IPR044810">
    <property type="entry name" value="WRKY_plant"/>
</dbReference>
<keyword evidence="6" id="KW-0539">Nucleus</keyword>
<evidence type="ECO:0000256" key="4">
    <source>
        <dbReference type="ARBA" id="ARBA00023125"/>
    </source>
</evidence>
<dbReference type="EMBL" id="OZ075138">
    <property type="protein sequence ID" value="CAL5011599.1"/>
    <property type="molecule type" value="Genomic_DNA"/>
</dbReference>
<dbReference type="SUPFAM" id="SSF118290">
    <property type="entry name" value="WRKY DNA-binding domain"/>
    <property type="match status" value="2"/>
</dbReference>
<evidence type="ECO:0000256" key="6">
    <source>
        <dbReference type="ARBA" id="ARBA00023242"/>
    </source>
</evidence>
<accession>A0ABC9C3R9</accession>
<evidence type="ECO:0000256" key="1">
    <source>
        <dbReference type="ARBA" id="ARBA00004123"/>
    </source>
</evidence>
<dbReference type="Pfam" id="PF03106">
    <property type="entry name" value="WRKY"/>
    <property type="match status" value="2"/>
</dbReference>
<dbReference type="FunFam" id="2.20.25.80:FF:000006">
    <property type="entry name" value="WRKY transcription factor"/>
    <property type="match status" value="2"/>
</dbReference>
<feature type="compositionally biased region" description="Basic and acidic residues" evidence="7">
    <location>
        <begin position="127"/>
        <end position="146"/>
    </location>
</feature>
<evidence type="ECO:0000313" key="10">
    <source>
        <dbReference type="Proteomes" id="UP001497457"/>
    </source>
</evidence>
<evidence type="ECO:0000259" key="8">
    <source>
        <dbReference type="PROSITE" id="PS50811"/>
    </source>
</evidence>
<keyword evidence="4" id="KW-0238">DNA-binding</keyword>
<evidence type="ECO:0000256" key="3">
    <source>
        <dbReference type="ARBA" id="ARBA00023015"/>
    </source>
</evidence>
<dbReference type="SMART" id="SM00774">
    <property type="entry name" value="WRKY"/>
    <property type="match status" value="2"/>
</dbReference>
<gene>
    <name evidence="9" type="ORF">URODEC1_LOCUS70519</name>
</gene>